<protein>
    <submittedName>
        <fullName evidence="2">Uncharacterized protein</fullName>
    </submittedName>
</protein>
<feature type="region of interest" description="Disordered" evidence="1">
    <location>
        <begin position="1"/>
        <end position="93"/>
    </location>
</feature>
<sequence length="139" mass="14843">MDTPDPTSPLAALTTTADLSPPSSQGPLPSPQANANGKRPLSTLDTSSEGPVTRSAASAAAGQSSAVETQEVKTHAASGYTWSKTEDEPGYGWKNKRAMEEAERAWGSILHKERKIGNRYGDPFEMAVWEESLLAGQRQ</sequence>
<dbReference type="AlphaFoldDB" id="A0A2K1QMR5"/>
<organism evidence="2 3">
    <name type="scientific">Sphaceloma murrayae</name>
    <dbReference type="NCBI Taxonomy" id="2082308"/>
    <lineage>
        <taxon>Eukaryota</taxon>
        <taxon>Fungi</taxon>
        <taxon>Dikarya</taxon>
        <taxon>Ascomycota</taxon>
        <taxon>Pezizomycotina</taxon>
        <taxon>Dothideomycetes</taxon>
        <taxon>Dothideomycetidae</taxon>
        <taxon>Myriangiales</taxon>
        <taxon>Elsinoaceae</taxon>
        <taxon>Sphaceloma</taxon>
    </lineage>
</organism>
<keyword evidence="3" id="KW-1185">Reference proteome</keyword>
<evidence type="ECO:0000313" key="2">
    <source>
        <dbReference type="EMBL" id="PNS16189.1"/>
    </source>
</evidence>
<gene>
    <name evidence="2" type="ORF">CAC42_1952</name>
</gene>
<feature type="compositionally biased region" description="Low complexity" evidence="1">
    <location>
        <begin position="1"/>
        <end position="27"/>
    </location>
</feature>
<accession>A0A2K1QMR5</accession>
<dbReference type="OrthoDB" id="5377039at2759"/>
<evidence type="ECO:0000256" key="1">
    <source>
        <dbReference type="SAM" id="MobiDB-lite"/>
    </source>
</evidence>
<dbReference type="InParanoid" id="A0A2K1QMR5"/>
<feature type="compositionally biased region" description="Low complexity" evidence="1">
    <location>
        <begin position="55"/>
        <end position="66"/>
    </location>
</feature>
<name>A0A2K1QMR5_9PEZI</name>
<dbReference type="Proteomes" id="UP000243797">
    <property type="component" value="Unassembled WGS sequence"/>
</dbReference>
<evidence type="ECO:0000313" key="3">
    <source>
        <dbReference type="Proteomes" id="UP000243797"/>
    </source>
</evidence>
<dbReference type="EMBL" id="NKHZ01000059">
    <property type="protein sequence ID" value="PNS16189.1"/>
    <property type="molecule type" value="Genomic_DNA"/>
</dbReference>
<reference evidence="2 3" key="1">
    <citation type="submission" date="2017-06" db="EMBL/GenBank/DDBJ databases">
        <title>Draft genome sequence of a variant of Elsinoe murrayae.</title>
        <authorList>
            <person name="Cheng Q."/>
        </authorList>
    </citation>
    <scope>NUCLEOTIDE SEQUENCE [LARGE SCALE GENOMIC DNA]</scope>
    <source>
        <strain evidence="2 3">CQ-2017a</strain>
    </source>
</reference>
<proteinExistence type="predicted"/>
<comment type="caution">
    <text evidence="2">The sequence shown here is derived from an EMBL/GenBank/DDBJ whole genome shotgun (WGS) entry which is preliminary data.</text>
</comment>